<dbReference type="Proteomes" id="UP001221757">
    <property type="component" value="Unassembled WGS sequence"/>
</dbReference>
<gene>
    <name evidence="1" type="ORF">B0H17DRAFT_1123686</name>
</gene>
<evidence type="ECO:0000313" key="2">
    <source>
        <dbReference type="Proteomes" id="UP001221757"/>
    </source>
</evidence>
<dbReference type="AlphaFoldDB" id="A0AAD7H2Q0"/>
<reference evidence="1" key="1">
    <citation type="submission" date="2023-03" db="EMBL/GenBank/DDBJ databases">
        <title>Massive genome expansion in bonnet fungi (Mycena s.s.) driven by repeated elements and novel gene families across ecological guilds.</title>
        <authorList>
            <consortium name="Lawrence Berkeley National Laboratory"/>
            <person name="Harder C.B."/>
            <person name="Miyauchi S."/>
            <person name="Viragh M."/>
            <person name="Kuo A."/>
            <person name="Thoen E."/>
            <person name="Andreopoulos B."/>
            <person name="Lu D."/>
            <person name="Skrede I."/>
            <person name="Drula E."/>
            <person name="Henrissat B."/>
            <person name="Morin E."/>
            <person name="Kohler A."/>
            <person name="Barry K."/>
            <person name="LaButti K."/>
            <person name="Morin E."/>
            <person name="Salamov A."/>
            <person name="Lipzen A."/>
            <person name="Mereny Z."/>
            <person name="Hegedus B."/>
            <person name="Baldrian P."/>
            <person name="Stursova M."/>
            <person name="Weitz H."/>
            <person name="Taylor A."/>
            <person name="Grigoriev I.V."/>
            <person name="Nagy L.G."/>
            <person name="Martin F."/>
            <person name="Kauserud H."/>
        </authorList>
    </citation>
    <scope>NUCLEOTIDE SEQUENCE</scope>
    <source>
        <strain evidence="1">CBHHK067</strain>
    </source>
</reference>
<protein>
    <submittedName>
        <fullName evidence="1">Uncharacterized protein</fullName>
    </submittedName>
</protein>
<organism evidence="1 2">
    <name type="scientific">Mycena rosella</name>
    <name type="common">Pink bonnet</name>
    <name type="synonym">Agaricus rosellus</name>
    <dbReference type="NCBI Taxonomy" id="1033263"/>
    <lineage>
        <taxon>Eukaryota</taxon>
        <taxon>Fungi</taxon>
        <taxon>Dikarya</taxon>
        <taxon>Basidiomycota</taxon>
        <taxon>Agaricomycotina</taxon>
        <taxon>Agaricomycetes</taxon>
        <taxon>Agaricomycetidae</taxon>
        <taxon>Agaricales</taxon>
        <taxon>Marasmiineae</taxon>
        <taxon>Mycenaceae</taxon>
        <taxon>Mycena</taxon>
    </lineage>
</organism>
<dbReference type="PROSITE" id="PS51257">
    <property type="entry name" value="PROKAR_LIPOPROTEIN"/>
    <property type="match status" value="1"/>
</dbReference>
<dbReference type="EMBL" id="JARKIE010000001">
    <property type="protein sequence ID" value="KAJ7710550.1"/>
    <property type="molecule type" value="Genomic_DNA"/>
</dbReference>
<evidence type="ECO:0000313" key="1">
    <source>
        <dbReference type="EMBL" id="KAJ7710550.1"/>
    </source>
</evidence>
<comment type="caution">
    <text evidence="1">The sequence shown here is derived from an EMBL/GenBank/DDBJ whole genome shotgun (WGS) entry which is preliminary data.</text>
</comment>
<proteinExistence type="predicted"/>
<accession>A0AAD7H2Q0</accession>
<name>A0AAD7H2Q0_MYCRO</name>
<keyword evidence="2" id="KW-1185">Reference proteome</keyword>
<sequence>MESLRYSTAIPFLGSTAACREIVSIELDLRPLNLKKCCGTFASRHGNVASLARQCAAVPRQFLRGDLTRHFQGRTEGGEIACNTWKVGVGQIVAEGPHHVNRGGKGFIFKVIFVYLSGVVINHQIVRRTVQVLGACAVTGNAECASPRIYCLFMGLPYQAMSHVHQAEGVVLSGDNLGKG</sequence>